<dbReference type="Gene3D" id="3.30.710.10">
    <property type="entry name" value="Potassium Channel Kv1.1, Chain A"/>
    <property type="match status" value="1"/>
</dbReference>
<evidence type="ECO:0000313" key="2">
    <source>
        <dbReference type="EMBL" id="GBE84160.1"/>
    </source>
</evidence>
<dbReference type="InterPro" id="IPR000210">
    <property type="entry name" value="BTB/POZ_dom"/>
</dbReference>
<proteinExistence type="predicted"/>
<dbReference type="PROSITE" id="PS50097">
    <property type="entry name" value="BTB"/>
    <property type="match status" value="1"/>
</dbReference>
<dbReference type="GeneID" id="38781077"/>
<keyword evidence="3" id="KW-1185">Reference proteome</keyword>
<gene>
    <name evidence="2" type="ORF">SCP_0601380</name>
</gene>
<accession>A0A401GPS5</accession>
<dbReference type="AlphaFoldDB" id="A0A401GPS5"/>
<dbReference type="Pfam" id="PF00651">
    <property type="entry name" value="BTB"/>
    <property type="match status" value="1"/>
</dbReference>
<dbReference type="CDD" id="cd18186">
    <property type="entry name" value="BTB_POZ_ZBTB_KLHL-like"/>
    <property type="match status" value="1"/>
</dbReference>
<reference evidence="2 3" key="1">
    <citation type="journal article" date="2018" name="Sci. Rep.">
        <title>Genome sequence of the cauliflower mushroom Sparassis crispa (Hanabiratake) and its association with beneficial usage.</title>
        <authorList>
            <person name="Kiyama R."/>
            <person name="Furutani Y."/>
            <person name="Kawaguchi K."/>
            <person name="Nakanishi T."/>
        </authorList>
    </citation>
    <scope>NUCLEOTIDE SEQUENCE [LARGE SCALE GENOMIC DNA]</scope>
</reference>
<dbReference type="OrthoDB" id="3164835at2759"/>
<dbReference type="Proteomes" id="UP000287166">
    <property type="component" value="Unassembled WGS sequence"/>
</dbReference>
<protein>
    <recommendedName>
        <fullName evidence="1">BTB domain-containing protein</fullName>
    </recommendedName>
</protein>
<dbReference type="InterPro" id="IPR011333">
    <property type="entry name" value="SKP1/BTB/POZ_sf"/>
</dbReference>
<evidence type="ECO:0000259" key="1">
    <source>
        <dbReference type="PROSITE" id="PS50097"/>
    </source>
</evidence>
<dbReference type="SMART" id="SM00225">
    <property type="entry name" value="BTB"/>
    <property type="match status" value="1"/>
</dbReference>
<dbReference type="EMBL" id="BFAD01000006">
    <property type="protein sequence ID" value="GBE84160.1"/>
    <property type="molecule type" value="Genomic_DNA"/>
</dbReference>
<dbReference type="SUPFAM" id="SSF54695">
    <property type="entry name" value="POZ domain"/>
    <property type="match status" value="1"/>
</dbReference>
<dbReference type="STRING" id="139825.A0A401GPS5"/>
<sequence length="248" mass="27678">MPQAPAPFDARTADVIVRSSDAVDFRVRSRILSEASPFFETMFTLPQKDGTEISEDSLPVVTVTEDAQVLDKLLRICYPIVKPPLSDLEEIEEVLAASIKYDMEFAKSYCVKALLDSSDTHERSLTVYAIAIKLRLPTEAHTAARQCLSYAFNSIETSAGGLPSCWREFRVDEECYRKYALKEVETTPCGAAIRKSRLLDLTEVLAPHEKPDCLECLDQVLWALRDIKEELAADIDGSIASVELKLSL</sequence>
<name>A0A401GPS5_9APHY</name>
<evidence type="ECO:0000313" key="3">
    <source>
        <dbReference type="Proteomes" id="UP000287166"/>
    </source>
</evidence>
<comment type="caution">
    <text evidence="2">The sequence shown here is derived from an EMBL/GenBank/DDBJ whole genome shotgun (WGS) entry which is preliminary data.</text>
</comment>
<organism evidence="2 3">
    <name type="scientific">Sparassis crispa</name>
    <dbReference type="NCBI Taxonomy" id="139825"/>
    <lineage>
        <taxon>Eukaryota</taxon>
        <taxon>Fungi</taxon>
        <taxon>Dikarya</taxon>
        <taxon>Basidiomycota</taxon>
        <taxon>Agaricomycotina</taxon>
        <taxon>Agaricomycetes</taxon>
        <taxon>Polyporales</taxon>
        <taxon>Sparassidaceae</taxon>
        <taxon>Sparassis</taxon>
    </lineage>
</organism>
<dbReference type="RefSeq" id="XP_027615073.1">
    <property type="nucleotide sequence ID" value="XM_027759272.1"/>
</dbReference>
<dbReference type="InParanoid" id="A0A401GPS5"/>
<feature type="domain" description="BTB" evidence="1">
    <location>
        <begin position="13"/>
        <end position="78"/>
    </location>
</feature>